<name>A0A1G7F8V0_9BRAD</name>
<reference evidence="1 2" key="1">
    <citation type="submission" date="2016-10" db="EMBL/GenBank/DDBJ databases">
        <authorList>
            <person name="de Groot N.N."/>
        </authorList>
    </citation>
    <scope>NUCLEOTIDE SEQUENCE [LARGE SCALE GENOMIC DNA]</scope>
    <source>
        <strain evidence="1 2">R5</strain>
    </source>
</reference>
<dbReference type="Proteomes" id="UP000199245">
    <property type="component" value="Unassembled WGS sequence"/>
</dbReference>
<organism evidence="1 2">
    <name type="scientific">Bradyrhizobium brasilense</name>
    <dbReference type="NCBI Taxonomy" id="1419277"/>
    <lineage>
        <taxon>Bacteria</taxon>
        <taxon>Pseudomonadati</taxon>
        <taxon>Pseudomonadota</taxon>
        <taxon>Alphaproteobacteria</taxon>
        <taxon>Hyphomicrobiales</taxon>
        <taxon>Nitrobacteraceae</taxon>
        <taxon>Bradyrhizobium</taxon>
    </lineage>
</organism>
<accession>A0A1G7F8V0</accession>
<proteinExistence type="predicted"/>
<evidence type="ECO:0000313" key="1">
    <source>
        <dbReference type="EMBL" id="SDE71935.1"/>
    </source>
</evidence>
<protein>
    <submittedName>
        <fullName evidence="1">Uncharacterized protein</fullName>
    </submittedName>
</protein>
<dbReference type="AlphaFoldDB" id="A0A1G7F8V0"/>
<sequence length="109" mass="12209">MAKKPISFASAHAVRTREFVNKTIRGTVIVGRFCNALSLPPGIDPKKSLDDLLGGNLQKWDLGLDLMRYQLFKQDGLIMQKAEVENADTVGDLGDLVFKWYVQNGWKVT</sequence>
<evidence type="ECO:0000313" key="2">
    <source>
        <dbReference type="Proteomes" id="UP000199245"/>
    </source>
</evidence>
<gene>
    <name evidence="1" type="ORF">SAMN05216337_103314</name>
</gene>
<dbReference type="RefSeq" id="WP_092087256.1">
    <property type="nucleotide sequence ID" value="NZ_FMZW01000033.1"/>
</dbReference>
<dbReference type="EMBL" id="FMZW01000033">
    <property type="protein sequence ID" value="SDE71935.1"/>
    <property type="molecule type" value="Genomic_DNA"/>
</dbReference>